<sequence>MATSSYTDRIIITDKKAIQTLKKVMFSSEPHNDVEVDVLEELRKGRELL</sequence>
<evidence type="ECO:0000313" key="2">
    <source>
        <dbReference type="Proteomes" id="UP001302662"/>
    </source>
</evidence>
<dbReference type="GeneID" id="85197420"/>
<protein>
    <submittedName>
        <fullName evidence="1">Uncharacterized protein</fullName>
    </submittedName>
</protein>
<evidence type="ECO:0000313" key="1">
    <source>
        <dbReference type="EMBL" id="WNY28753.1"/>
    </source>
</evidence>
<dbReference type="Proteomes" id="UP001302662">
    <property type="component" value="Chromosome"/>
</dbReference>
<name>A0AA96V9P2_9EURY</name>
<organism evidence="1 2">
    <name type="scientific">Methanimicrococcus stummii</name>
    <dbReference type="NCBI Taxonomy" id="3028294"/>
    <lineage>
        <taxon>Archaea</taxon>
        <taxon>Methanobacteriati</taxon>
        <taxon>Methanobacteriota</taxon>
        <taxon>Stenosarchaea group</taxon>
        <taxon>Methanomicrobia</taxon>
        <taxon>Methanosarcinales</taxon>
        <taxon>Methanosarcinaceae</taxon>
        <taxon>Methanimicrococcus</taxon>
    </lineage>
</organism>
<reference evidence="1 2" key="1">
    <citation type="submission" date="2023-07" db="EMBL/GenBank/DDBJ databases">
        <title>Closed genome sequence of Methanimicrococcus sp. Es2.</title>
        <authorList>
            <person name="Protasov E."/>
            <person name="Platt K."/>
            <person name="Reeh H."/>
            <person name="Poehlein A."/>
            <person name="Daniel R."/>
            <person name="Brune A."/>
        </authorList>
    </citation>
    <scope>NUCLEOTIDE SEQUENCE [LARGE SCALE GENOMIC DNA]</scope>
    <source>
        <strain evidence="1 2">Es2</strain>
    </source>
</reference>
<dbReference type="AlphaFoldDB" id="A0AA96V9P2"/>
<dbReference type="RefSeq" id="WP_316558757.1">
    <property type="nucleotide sequence ID" value="NZ_CP131062.1"/>
</dbReference>
<gene>
    <name evidence="1" type="ORF">MmiEs2_09560</name>
</gene>
<dbReference type="KEGG" id="mees:MmiEs2_09560"/>
<dbReference type="EMBL" id="CP131062">
    <property type="protein sequence ID" value="WNY28753.1"/>
    <property type="molecule type" value="Genomic_DNA"/>
</dbReference>
<accession>A0AA96V9P2</accession>
<keyword evidence="2" id="KW-1185">Reference proteome</keyword>
<proteinExistence type="predicted"/>